<evidence type="ECO:0000256" key="2">
    <source>
        <dbReference type="ARBA" id="ARBA00010320"/>
    </source>
</evidence>
<dbReference type="EMBL" id="JAEOAQ010000001">
    <property type="protein sequence ID" value="KAG5420975.1"/>
    <property type="molecule type" value="Genomic_DNA"/>
</dbReference>
<dbReference type="GeneID" id="93648694"/>
<evidence type="ECO:0000256" key="7">
    <source>
        <dbReference type="ARBA" id="ARBA00023128"/>
    </source>
</evidence>
<organism evidence="12 13">
    <name type="scientific">Candida metapsilosis</name>
    <dbReference type="NCBI Taxonomy" id="273372"/>
    <lineage>
        <taxon>Eukaryota</taxon>
        <taxon>Fungi</taxon>
        <taxon>Dikarya</taxon>
        <taxon>Ascomycota</taxon>
        <taxon>Saccharomycotina</taxon>
        <taxon>Pichiomycetes</taxon>
        <taxon>Debaryomycetaceae</taxon>
        <taxon>Candida/Lodderomyces clade</taxon>
        <taxon>Candida</taxon>
    </lineage>
</organism>
<accession>A0A8H7ZJJ5</accession>
<keyword evidence="8" id="KW-0472">Membrane</keyword>
<dbReference type="InterPro" id="IPR039627">
    <property type="entry name" value="Yme2_C"/>
</dbReference>
<proteinExistence type="inferred from homology"/>
<dbReference type="PANTHER" id="PTHR32198">
    <property type="entry name" value="MITOCHONDRIAL ESCAPE PROTEIN 2"/>
    <property type="match status" value="1"/>
</dbReference>
<evidence type="ECO:0000256" key="3">
    <source>
        <dbReference type="ARBA" id="ARBA00020222"/>
    </source>
</evidence>
<keyword evidence="7 10" id="KW-0496">Mitochondrion</keyword>
<dbReference type="OrthoDB" id="10267654at2759"/>
<keyword evidence="10" id="KW-0694">RNA-binding</keyword>
<evidence type="ECO:0000313" key="12">
    <source>
        <dbReference type="EMBL" id="KAG5420975.1"/>
    </source>
</evidence>
<dbReference type="PANTHER" id="PTHR32198:SF2">
    <property type="entry name" value="MITOCHONDRIAL ESCAPE PROTEIN 2"/>
    <property type="match status" value="1"/>
</dbReference>
<comment type="function">
    <text evidence="9 10">Plays a role in maintaining the mitochondrial genome and in controlling the mtDNA escape. Involved in the regulation of mtDNA nucleotide structure and number. May have a dispensable role in early maturation of pre-rRNA.</text>
</comment>
<dbReference type="Proteomes" id="UP000669133">
    <property type="component" value="Unassembled WGS sequence"/>
</dbReference>
<dbReference type="GO" id="GO:0006397">
    <property type="term" value="P:mRNA processing"/>
    <property type="evidence" value="ECO:0007669"/>
    <property type="project" value="UniProtKB-UniRule"/>
</dbReference>
<evidence type="ECO:0000256" key="10">
    <source>
        <dbReference type="RuleBase" id="RU367108"/>
    </source>
</evidence>
<protein>
    <recommendedName>
        <fullName evidence="3 10">Mitochondrial escape protein 2</fullName>
    </recommendedName>
</protein>
<name>A0A8H7ZJJ5_9ASCO</name>
<evidence type="ECO:0000256" key="4">
    <source>
        <dbReference type="ARBA" id="ARBA00022692"/>
    </source>
</evidence>
<dbReference type="RefSeq" id="XP_067550091.1">
    <property type="nucleotide sequence ID" value="XM_067695037.1"/>
</dbReference>
<comment type="similarity">
    <text evidence="2 10">Belongs to the YME2 family.</text>
</comment>
<dbReference type="AlphaFoldDB" id="A0A8H7ZJJ5"/>
<comment type="caution">
    <text evidence="12">The sequence shown here is derived from an EMBL/GenBank/DDBJ whole genome shotgun (WGS) entry which is preliminary data.</text>
</comment>
<reference evidence="12 13" key="1">
    <citation type="submission" date="2020-12" db="EMBL/GenBank/DDBJ databases">
        <title>Effect of drift, selection, and recombination on the evolution of hybrid genomes in Candida yeast pathogens.</title>
        <authorList>
            <person name="Mixao V."/>
            <person name="Ksiezopolska E."/>
            <person name="Saus E."/>
            <person name="Boekhout T."/>
            <person name="Gacser A."/>
            <person name="Gabaldon T."/>
        </authorList>
    </citation>
    <scope>NUCLEOTIDE SEQUENCE [LARGE SCALE GENOMIC DNA]</scope>
    <source>
        <strain evidence="12 13">BP57</strain>
    </source>
</reference>
<dbReference type="GO" id="GO:0005743">
    <property type="term" value="C:mitochondrial inner membrane"/>
    <property type="evidence" value="ECO:0007669"/>
    <property type="project" value="UniProtKB-SubCell"/>
</dbReference>
<evidence type="ECO:0000256" key="1">
    <source>
        <dbReference type="ARBA" id="ARBA00004434"/>
    </source>
</evidence>
<evidence type="ECO:0000256" key="8">
    <source>
        <dbReference type="ARBA" id="ARBA00023136"/>
    </source>
</evidence>
<evidence type="ECO:0000256" key="5">
    <source>
        <dbReference type="ARBA" id="ARBA00022792"/>
    </source>
</evidence>
<keyword evidence="4" id="KW-0812">Transmembrane</keyword>
<keyword evidence="13" id="KW-1185">Reference proteome</keyword>
<evidence type="ECO:0000256" key="6">
    <source>
        <dbReference type="ARBA" id="ARBA00022989"/>
    </source>
</evidence>
<dbReference type="Pfam" id="PF10443">
    <property type="entry name" value="RNA12"/>
    <property type="match status" value="1"/>
</dbReference>
<dbReference type="InterPro" id="IPR018850">
    <property type="entry name" value="Mt_escape_2_C"/>
</dbReference>
<evidence type="ECO:0000256" key="9">
    <source>
        <dbReference type="ARBA" id="ARBA00025276"/>
    </source>
</evidence>
<gene>
    <name evidence="12" type="ORF">I9W82_000065</name>
</gene>
<keyword evidence="6" id="KW-1133">Transmembrane helix</keyword>
<comment type="subcellular location">
    <subcellularLocation>
        <location evidence="1 10">Mitochondrion inner membrane</location>
        <topology evidence="1 10">Single-pass membrane protein</topology>
    </subcellularLocation>
</comment>
<keyword evidence="5 10" id="KW-0999">Mitochondrion inner membrane</keyword>
<feature type="domain" description="Mitochondrial escape protein 2 C-terminal" evidence="11">
    <location>
        <begin position="377"/>
        <end position="805"/>
    </location>
</feature>
<evidence type="ECO:0000313" key="13">
    <source>
        <dbReference type="Proteomes" id="UP000669133"/>
    </source>
</evidence>
<keyword evidence="10" id="KW-0507">mRNA processing</keyword>
<sequence length="854" mass="97201">MSALTRLRPLRASSIRRTPVVLQSFRHYATDIEDLKKQSDSTEADNSVSATGVIDKRSNEVLLYYSFATSRNFIKSYLSRLALFAPRYSDEEVKKKVTELSSPLPQGSLLTEVVALARDSGAFVKYQFPQDETARSFIEEIRNNVAKNEKEQENVLSRVFDYITDRAPKVYSVKGVPWIEDLKRFPSPKLAIKFEGEPLTEEELYVLFRRYGLIDDIKADAADSSVLFHNVRAATCAKHCITGMELNKGKTTIHIQFSPLKRKNYLVDFISNHTKIAIPILLALLAGLAVMVFDPIREWCIEYKITHSRHSFDYFRQNKLFQLLYIPYKALANLVSNSYDYIDTQIHEVVGSNDDNTSDSQSMDEIKKESNMFWQERYEKSKQLKLWILENLNSFIIVKGPQGSGKEEFVLDHTLASDDRLNNKVLVIECDKLSKARTENGLIGSTASQLGYFPVFTWTNSISQFVDLGVQGLTGQKSGLSESKETQIKNMFSLATQSIRHICESDYQKYTKSVERRNKKLKDEEKIELLRQEDFLSQHPESKPIIVINKFARRADVHSNDFMYPLIAEWASGLIQNNIAHVIFLTADVGSVHHLNEALPNQVFKDISLSDASMTSSKQYVCDVLNVKDSAALSECLQPLGGRMLDLQAFIRRVKSGEDPTNAVTEMITQAAELITTFFLSSQKIDNGDNNWNSAQVWLIMKLLSKKEAITYNELIKSPLFKSSKETMDTLSTLEKFDLISLKRDKGVLNKITTGRPLFKAAFENIIGDLRIWKLYETDYLTNLINLEVGKINKFESELTGIYKIGNKLVDGRIEYLSKKIEASNKKIVDYEKEIADIASYQGDSKSHSFLGIF</sequence>
<evidence type="ECO:0000259" key="11">
    <source>
        <dbReference type="Pfam" id="PF10443"/>
    </source>
</evidence>
<dbReference type="GO" id="GO:0003723">
    <property type="term" value="F:RNA binding"/>
    <property type="evidence" value="ECO:0007669"/>
    <property type="project" value="UniProtKB-UniRule"/>
</dbReference>